<comment type="caution">
    <text evidence="8">The sequence shown here is derived from an EMBL/GenBank/DDBJ whole genome shotgun (WGS) entry which is preliminary data.</text>
</comment>
<dbReference type="AlphaFoldDB" id="A0A8J3ES57"/>
<name>A0A8J3ES57_9PROT</name>
<dbReference type="EMBL" id="BMGZ01000005">
    <property type="protein sequence ID" value="GGI02052.1"/>
    <property type="molecule type" value="Genomic_DNA"/>
</dbReference>
<evidence type="ECO:0000313" key="11">
    <source>
        <dbReference type="Proteomes" id="UP000818603"/>
    </source>
</evidence>
<reference evidence="9 11" key="2">
    <citation type="submission" date="2020-02" db="EMBL/GenBank/DDBJ databases">
        <title>Genome sequence of Parvularcula flava strain NH6-79.</title>
        <authorList>
            <person name="Abdul Karim M.H."/>
            <person name="Lam M.Q."/>
            <person name="Chen S.J."/>
            <person name="Yahya A."/>
            <person name="Shahir S."/>
            <person name="Shamsir M.S."/>
            <person name="Chong C.S."/>
        </authorList>
    </citation>
    <scope>NUCLEOTIDE SEQUENCE [LARGE SCALE GENOMIC DNA]</scope>
    <source>
        <strain evidence="9 11">NH6-79</strain>
    </source>
</reference>
<evidence type="ECO:0000313" key="10">
    <source>
        <dbReference type="Proteomes" id="UP000621856"/>
    </source>
</evidence>
<dbReference type="GO" id="GO:0005886">
    <property type="term" value="C:plasma membrane"/>
    <property type="evidence" value="ECO:0007669"/>
    <property type="project" value="UniProtKB-SubCell"/>
</dbReference>
<reference evidence="8" key="3">
    <citation type="submission" date="2020-09" db="EMBL/GenBank/DDBJ databases">
        <authorList>
            <person name="Sun Q."/>
            <person name="Zhou Y."/>
        </authorList>
    </citation>
    <scope>NUCLEOTIDE SEQUENCE</scope>
    <source>
        <strain evidence="8">CGMCC 1.14984</strain>
    </source>
</reference>
<comment type="similarity">
    <text evidence="2">Belongs to the VirD4/TraG family.</text>
</comment>
<comment type="subcellular location">
    <subcellularLocation>
        <location evidence="1">Cell membrane</location>
        <topology evidence="1">Multi-pass membrane protein</topology>
    </subcellularLocation>
</comment>
<organism evidence="8 10">
    <name type="scientific">Aquisalinus luteolus</name>
    <dbReference type="NCBI Taxonomy" id="1566827"/>
    <lineage>
        <taxon>Bacteria</taxon>
        <taxon>Pseudomonadati</taxon>
        <taxon>Pseudomonadota</taxon>
        <taxon>Alphaproteobacteria</taxon>
        <taxon>Parvularculales</taxon>
        <taxon>Parvularculaceae</taxon>
        <taxon>Aquisalinus</taxon>
    </lineage>
</organism>
<dbReference type="PANTHER" id="PTHR37937">
    <property type="entry name" value="CONJUGATIVE TRANSFER: DNA TRANSPORT"/>
    <property type="match status" value="1"/>
</dbReference>
<evidence type="ECO:0000256" key="2">
    <source>
        <dbReference type="ARBA" id="ARBA00008806"/>
    </source>
</evidence>
<dbReference type="Proteomes" id="UP000621856">
    <property type="component" value="Unassembled WGS sequence"/>
</dbReference>
<evidence type="ECO:0000256" key="5">
    <source>
        <dbReference type="ARBA" id="ARBA00022989"/>
    </source>
</evidence>
<dbReference type="InterPro" id="IPR051539">
    <property type="entry name" value="T4SS-coupling_protein"/>
</dbReference>
<accession>A0A8J3ES57</accession>
<gene>
    <name evidence="9" type="ORF">FF098_015925</name>
    <name evidence="8" type="ORF">GCM10011355_34150</name>
</gene>
<dbReference type="Gene3D" id="3.40.50.300">
    <property type="entry name" value="P-loop containing nucleotide triphosphate hydrolases"/>
    <property type="match status" value="1"/>
</dbReference>
<evidence type="ECO:0000256" key="7">
    <source>
        <dbReference type="SAM" id="Phobius"/>
    </source>
</evidence>
<dbReference type="SUPFAM" id="SSF52540">
    <property type="entry name" value="P-loop containing nucleoside triphosphate hydrolases"/>
    <property type="match status" value="1"/>
</dbReference>
<evidence type="ECO:0000256" key="1">
    <source>
        <dbReference type="ARBA" id="ARBA00004651"/>
    </source>
</evidence>
<dbReference type="Proteomes" id="UP000818603">
    <property type="component" value="Unassembled WGS sequence"/>
</dbReference>
<keyword evidence="5 7" id="KW-1133">Transmembrane helix</keyword>
<dbReference type="RefSeq" id="WP_155142417.1">
    <property type="nucleotide sequence ID" value="NZ_BMGZ01000005.1"/>
</dbReference>
<reference evidence="8" key="1">
    <citation type="journal article" date="2014" name="Int. J. Syst. Evol. Microbiol.">
        <title>Complete genome sequence of Corynebacterium casei LMG S-19264T (=DSM 44701T), isolated from a smear-ripened cheese.</title>
        <authorList>
            <consortium name="US DOE Joint Genome Institute (JGI-PGF)"/>
            <person name="Walter F."/>
            <person name="Albersmeier A."/>
            <person name="Kalinowski J."/>
            <person name="Ruckert C."/>
        </authorList>
    </citation>
    <scope>NUCLEOTIDE SEQUENCE</scope>
    <source>
        <strain evidence="8">CGMCC 1.14984</strain>
    </source>
</reference>
<feature type="transmembrane region" description="Helical" evidence="7">
    <location>
        <begin position="38"/>
        <end position="61"/>
    </location>
</feature>
<dbReference type="PANTHER" id="PTHR37937:SF1">
    <property type="entry name" value="CONJUGATIVE TRANSFER: DNA TRANSPORT"/>
    <property type="match status" value="1"/>
</dbReference>
<evidence type="ECO:0000313" key="9">
    <source>
        <dbReference type="EMBL" id="NHK29404.1"/>
    </source>
</evidence>
<dbReference type="InterPro" id="IPR027417">
    <property type="entry name" value="P-loop_NTPase"/>
</dbReference>
<evidence type="ECO:0000256" key="6">
    <source>
        <dbReference type="ARBA" id="ARBA00023136"/>
    </source>
</evidence>
<protein>
    <submittedName>
        <fullName evidence="9">Type IV secretory system conjugative DNA transfer family protein</fullName>
    </submittedName>
</protein>
<evidence type="ECO:0000313" key="8">
    <source>
        <dbReference type="EMBL" id="GGI02052.1"/>
    </source>
</evidence>
<dbReference type="EMBL" id="VCJR02000005">
    <property type="protein sequence ID" value="NHK29404.1"/>
    <property type="molecule type" value="Genomic_DNA"/>
</dbReference>
<dbReference type="InterPro" id="IPR003688">
    <property type="entry name" value="TraG/VirD4"/>
</dbReference>
<keyword evidence="11" id="KW-1185">Reference proteome</keyword>
<sequence length="547" mass="61264">MSKKADKTKISVPAQILGLPPLYWLTKETAPLIHSEDWFLVPLFVWFMTAALTLEFTGTLCKFTPRILRQRNAKRPQGHKGTASWATLSEVRRASNRKRGFFAGAIGNFAAFFEIETSGMVLAPAGGAKTIGFVIPALLNNPMSMLVTDLKGSLACVTARHRRKKLGHRTYFLNPGGLFTNTLGPTTRFNPLHVLIKDWANPERHKFLMTDVRGLAKQLLPEPPNAGENTFFRDGSRALLEFTMAYLVTSYGKVTLSEMLSLLRDVERLEGALHTGRFSDALSGDLASSAADILGKLGDGDRRQFESFREGALQVLRPFSPSGVLAAATEESDFDFAEMKTGKVTVYLICDPTQQEVFESWIGLVSKGAITELIRSESRNPVLLLLDEATNFKIESLPKLLTSVREFGIRVFVVLQELEQWAHVYGRESLETLLSQTELKIIHGSRSQKTCELVSKMLGNRSVRAESFNTGKHIFDQVTRSVSEIGVPLKTPEQISQMKEAIVFYKNLPPILVDKVGYHEISPWRRWADANPYFGQKRFRGKVRLRL</sequence>
<keyword evidence="6 7" id="KW-0472">Membrane</keyword>
<keyword evidence="3" id="KW-1003">Cell membrane</keyword>
<proteinExistence type="inferred from homology"/>
<evidence type="ECO:0000256" key="4">
    <source>
        <dbReference type="ARBA" id="ARBA00022692"/>
    </source>
</evidence>
<evidence type="ECO:0000256" key="3">
    <source>
        <dbReference type="ARBA" id="ARBA00022475"/>
    </source>
</evidence>
<keyword evidence="4 7" id="KW-0812">Transmembrane</keyword>
<dbReference type="CDD" id="cd01127">
    <property type="entry name" value="TrwB_TraG_TraD_VirD4"/>
    <property type="match status" value="1"/>
</dbReference>
<dbReference type="Pfam" id="PF02534">
    <property type="entry name" value="T4SS-DNA_transf"/>
    <property type="match status" value="1"/>
</dbReference>